<dbReference type="RefSeq" id="WP_167127227.1">
    <property type="nucleotide sequence ID" value="NZ_JAAQQR010000005.1"/>
</dbReference>
<comment type="caution">
    <text evidence="1">The sequence shown here is derived from an EMBL/GenBank/DDBJ whole genome shotgun (WGS) entry which is preliminary data.</text>
</comment>
<evidence type="ECO:0000313" key="2">
    <source>
        <dbReference type="Proteomes" id="UP001429601"/>
    </source>
</evidence>
<dbReference type="Proteomes" id="UP001429601">
    <property type="component" value="Unassembled WGS sequence"/>
</dbReference>
<accession>A0ABX0Q640</accession>
<sequence>MSRSADLRPTLHDGFLDGFLSRGAEIRVFARTDKKVPVTLILSGVKRFSVNGFAEGNIILDCAILSSDDISEDILVLLNHGEDRERYLAPLRAIVSDQSHQVLMITPSYGATLVALHEQLAVVEGTIMD</sequence>
<name>A0ABX0Q640_9GAMM</name>
<reference evidence="1 2" key="1">
    <citation type="journal article" date="2011" name="Curr. Microbiol.">
        <title>Luteibacter jiangsuensis sp. nov.: a methamidophos-degrading bacterium isolated from a methamidophos-manufacturing factory.</title>
        <authorList>
            <person name="Wang L."/>
            <person name="Wang G.L."/>
            <person name="Li S.P."/>
            <person name="Jiang J.D."/>
        </authorList>
    </citation>
    <scope>NUCLEOTIDE SEQUENCE [LARGE SCALE GENOMIC DNA]</scope>
    <source>
        <strain evidence="1 2">CGMCC 1.10133</strain>
    </source>
</reference>
<organism evidence="1 2">
    <name type="scientific">Luteibacter jiangsuensis</name>
    <dbReference type="NCBI Taxonomy" id="637577"/>
    <lineage>
        <taxon>Bacteria</taxon>
        <taxon>Pseudomonadati</taxon>
        <taxon>Pseudomonadota</taxon>
        <taxon>Gammaproteobacteria</taxon>
        <taxon>Lysobacterales</taxon>
        <taxon>Rhodanobacteraceae</taxon>
        <taxon>Luteibacter</taxon>
    </lineage>
</organism>
<evidence type="ECO:0000313" key="1">
    <source>
        <dbReference type="EMBL" id="NID05857.1"/>
    </source>
</evidence>
<proteinExistence type="predicted"/>
<keyword evidence="2" id="KW-1185">Reference proteome</keyword>
<dbReference type="EMBL" id="JAAQQR010000005">
    <property type="protein sequence ID" value="NID05857.1"/>
    <property type="molecule type" value="Genomic_DNA"/>
</dbReference>
<gene>
    <name evidence="1" type="ORF">HBF26_13230</name>
</gene>
<protein>
    <submittedName>
        <fullName evidence="1">Uncharacterized protein</fullName>
    </submittedName>
</protein>